<keyword evidence="2" id="KW-0238">DNA-binding</keyword>
<keyword evidence="1" id="KW-0805">Transcription regulation</keyword>
<keyword evidence="6" id="KW-1185">Reference proteome</keyword>
<dbReference type="InterPro" id="IPR036390">
    <property type="entry name" value="WH_DNA-bd_sf"/>
</dbReference>
<dbReference type="Pfam" id="PF12840">
    <property type="entry name" value="HTH_20"/>
    <property type="match status" value="1"/>
</dbReference>
<gene>
    <name evidence="5" type="ORF">EV138_4666</name>
</gene>
<dbReference type="InterPro" id="IPR001845">
    <property type="entry name" value="HTH_ArsR_DNA-bd_dom"/>
</dbReference>
<evidence type="ECO:0000259" key="4">
    <source>
        <dbReference type="PROSITE" id="PS50987"/>
    </source>
</evidence>
<feature type="domain" description="HTH arsR-type" evidence="4">
    <location>
        <begin position="12"/>
        <end position="106"/>
    </location>
</feature>
<dbReference type="InterPro" id="IPR051081">
    <property type="entry name" value="HTH_MetalResp_TranReg"/>
</dbReference>
<dbReference type="SUPFAM" id="SSF46785">
    <property type="entry name" value="Winged helix' DNA-binding domain"/>
    <property type="match status" value="1"/>
</dbReference>
<dbReference type="SMART" id="SM00418">
    <property type="entry name" value="HTH_ARSR"/>
    <property type="match status" value="1"/>
</dbReference>
<evidence type="ECO:0000313" key="5">
    <source>
        <dbReference type="EMBL" id="TDU91065.1"/>
    </source>
</evidence>
<accession>A0A4R7TFT1</accession>
<evidence type="ECO:0000256" key="2">
    <source>
        <dbReference type="ARBA" id="ARBA00023125"/>
    </source>
</evidence>
<organism evidence="5 6">
    <name type="scientific">Kribbella voronezhensis</name>
    <dbReference type="NCBI Taxonomy" id="2512212"/>
    <lineage>
        <taxon>Bacteria</taxon>
        <taxon>Bacillati</taxon>
        <taxon>Actinomycetota</taxon>
        <taxon>Actinomycetes</taxon>
        <taxon>Propionibacteriales</taxon>
        <taxon>Kribbellaceae</taxon>
        <taxon>Kribbella</taxon>
    </lineage>
</organism>
<protein>
    <submittedName>
        <fullName evidence="5">ArsR family transcriptional regulator</fullName>
    </submittedName>
</protein>
<proteinExistence type="predicted"/>
<dbReference type="PANTHER" id="PTHR33154">
    <property type="entry name" value="TRANSCRIPTIONAL REGULATOR, ARSR FAMILY"/>
    <property type="match status" value="1"/>
</dbReference>
<dbReference type="GO" id="GO:0003677">
    <property type="term" value="F:DNA binding"/>
    <property type="evidence" value="ECO:0007669"/>
    <property type="project" value="UniProtKB-KW"/>
</dbReference>
<dbReference type="EMBL" id="SOCE01000001">
    <property type="protein sequence ID" value="TDU91065.1"/>
    <property type="molecule type" value="Genomic_DNA"/>
</dbReference>
<dbReference type="Proteomes" id="UP000295151">
    <property type="component" value="Unassembled WGS sequence"/>
</dbReference>
<dbReference type="CDD" id="cd00090">
    <property type="entry name" value="HTH_ARSR"/>
    <property type="match status" value="1"/>
</dbReference>
<reference evidence="5 6" key="1">
    <citation type="submission" date="2019-03" db="EMBL/GenBank/DDBJ databases">
        <title>Genomic Encyclopedia of Type Strains, Phase III (KMG-III): the genomes of soil and plant-associated and newly described type strains.</title>
        <authorList>
            <person name="Whitman W."/>
        </authorList>
    </citation>
    <scope>NUCLEOTIDE SEQUENCE [LARGE SCALE GENOMIC DNA]</scope>
    <source>
        <strain evidence="5 6">VKM Ac-2575</strain>
    </source>
</reference>
<evidence type="ECO:0000256" key="3">
    <source>
        <dbReference type="ARBA" id="ARBA00023163"/>
    </source>
</evidence>
<comment type="caution">
    <text evidence="5">The sequence shown here is derived from an EMBL/GenBank/DDBJ whole genome shotgun (WGS) entry which is preliminary data.</text>
</comment>
<dbReference type="Gene3D" id="1.10.10.10">
    <property type="entry name" value="Winged helix-like DNA-binding domain superfamily/Winged helix DNA-binding domain"/>
    <property type="match status" value="1"/>
</dbReference>
<dbReference type="InterPro" id="IPR011991">
    <property type="entry name" value="ArsR-like_HTH"/>
</dbReference>
<dbReference type="GO" id="GO:0003700">
    <property type="term" value="F:DNA-binding transcription factor activity"/>
    <property type="evidence" value="ECO:0007669"/>
    <property type="project" value="InterPro"/>
</dbReference>
<keyword evidence="3" id="KW-0804">Transcription</keyword>
<sequence>MDAMSTSKALPQPDREEIRIEDVLQALGEPVRLQIVRLLADLPDGIACGEIDLQVTPSTRAHHLRILREAGVISTHTEGTRRISSLRREDLDCLYPGLLPGVLAAPR</sequence>
<dbReference type="PROSITE" id="PS50987">
    <property type="entry name" value="HTH_ARSR_2"/>
    <property type="match status" value="1"/>
</dbReference>
<dbReference type="AlphaFoldDB" id="A0A4R7TFT1"/>
<evidence type="ECO:0000313" key="6">
    <source>
        <dbReference type="Proteomes" id="UP000295151"/>
    </source>
</evidence>
<evidence type="ECO:0000256" key="1">
    <source>
        <dbReference type="ARBA" id="ARBA00023015"/>
    </source>
</evidence>
<dbReference type="PANTHER" id="PTHR33154:SF12">
    <property type="entry name" value="TRANSCRIPTIONAL REGULATORY PROTEIN"/>
    <property type="match status" value="1"/>
</dbReference>
<dbReference type="InterPro" id="IPR036388">
    <property type="entry name" value="WH-like_DNA-bd_sf"/>
</dbReference>
<dbReference type="PRINTS" id="PR00778">
    <property type="entry name" value="HTHARSR"/>
</dbReference>
<name>A0A4R7TFT1_9ACTN</name>